<dbReference type="PANTHER" id="PTHR28208:SF1">
    <property type="entry name" value="FILAMENT ORGANIZATION PROTEIN APP1-LIKE, PUTATIVE (AFU_ORTHOLOGUE AFUA_1G06650)-RELATED"/>
    <property type="match status" value="1"/>
</dbReference>
<organism evidence="2 3">
    <name type="scientific">Stachybotrys chlorohalonatus (strain IBT 40285)</name>
    <dbReference type="NCBI Taxonomy" id="1283841"/>
    <lineage>
        <taxon>Eukaryota</taxon>
        <taxon>Fungi</taxon>
        <taxon>Dikarya</taxon>
        <taxon>Ascomycota</taxon>
        <taxon>Pezizomycotina</taxon>
        <taxon>Sordariomycetes</taxon>
        <taxon>Hypocreomycetidae</taxon>
        <taxon>Hypocreales</taxon>
        <taxon>Stachybotryaceae</taxon>
        <taxon>Stachybotrys</taxon>
    </lineage>
</organism>
<dbReference type="GO" id="GO:0008195">
    <property type="term" value="F:phosphatidate phosphatase activity"/>
    <property type="evidence" value="ECO:0007669"/>
    <property type="project" value="InterPro"/>
</dbReference>
<evidence type="ECO:0000259" key="1">
    <source>
        <dbReference type="Pfam" id="PF09949"/>
    </source>
</evidence>
<evidence type="ECO:0000313" key="2">
    <source>
        <dbReference type="EMBL" id="KFA67101.1"/>
    </source>
</evidence>
<gene>
    <name evidence="2" type="ORF">S40285_03019</name>
</gene>
<dbReference type="OrthoDB" id="414243at2759"/>
<dbReference type="InterPro" id="IPR052935">
    <property type="entry name" value="Mg2+_PAP"/>
</dbReference>
<dbReference type="STRING" id="1283841.A0A084QT16"/>
<dbReference type="AlphaFoldDB" id="A0A084QT16"/>
<protein>
    <recommendedName>
        <fullName evidence="1">Phosphatidate phosphatase APP1 catalytic domain-containing protein</fullName>
    </recommendedName>
</protein>
<dbReference type="Proteomes" id="UP000028524">
    <property type="component" value="Unassembled WGS sequence"/>
</dbReference>
<keyword evidence="3" id="KW-1185">Reference proteome</keyword>
<evidence type="ECO:0000313" key="3">
    <source>
        <dbReference type="Proteomes" id="UP000028524"/>
    </source>
</evidence>
<dbReference type="Pfam" id="PF09949">
    <property type="entry name" value="APP1_cat"/>
    <property type="match status" value="1"/>
</dbReference>
<dbReference type="GO" id="GO:0030479">
    <property type="term" value="C:actin cortical patch"/>
    <property type="evidence" value="ECO:0007669"/>
    <property type="project" value="TreeGrafter"/>
</dbReference>
<sequence>MSSFKRREKENLNQLSLLSEAASLLLDPKAISPQLKQLNRSKAVDRLSQLNPWGRSASGRDTVWLFDNTAFKATPDGPWQAEFVAAIFKQYPDRRESEVVDKILDIANLSDTPAERAAIDKRLRPFLTDARPFTKTRIRHGRKSLQLGPAGLNGISEDILEVADNRGHTSVRAQAIAPRGMNGVLEMQTFYAGPEGWAILSDIDDTIKVTLTSDTIGIIRETFIHPPTPVAGMPELYADVQDFLPVDTPWFYLSASPYQLYPFLKGFRDRYFPPGTIIVRDPPWDSITGLIASLAFGTEEYKVDRMDKVNSWLPKRKMIAIGDSTQSDPEAYGRIYREKPGWIKLILIRKVTDIAAVGIEEKNDDKRFEEAFKGIPRHVWHVFEEPRECLRIIKDAVRRG</sequence>
<accession>A0A084QT16</accession>
<dbReference type="HOGENOM" id="CLU_030283_0_0_1"/>
<name>A0A084QT16_STAC4</name>
<dbReference type="EMBL" id="KL660255">
    <property type="protein sequence ID" value="KFA67101.1"/>
    <property type="molecule type" value="Genomic_DNA"/>
</dbReference>
<proteinExistence type="predicted"/>
<dbReference type="PANTHER" id="PTHR28208">
    <property type="entry name" value="PHOSPHATIDATE PHOSPHATASE APP1"/>
    <property type="match status" value="1"/>
</dbReference>
<dbReference type="OMA" id="RDSSWKT"/>
<dbReference type="InParanoid" id="A0A084QT16"/>
<feature type="domain" description="Phosphatidate phosphatase APP1 catalytic" evidence="1">
    <location>
        <begin position="197"/>
        <end position="350"/>
    </location>
</feature>
<reference evidence="2 3" key="1">
    <citation type="journal article" date="2014" name="BMC Genomics">
        <title>Comparative genome sequencing reveals chemotype-specific gene clusters in the toxigenic black mold Stachybotrys.</title>
        <authorList>
            <person name="Semeiks J."/>
            <person name="Borek D."/>
            <person name="Otwinowski Z."/>
            <person name="Grishin N.V."/>
        </authorList>
    </citation>
    <scope>NUCLEOTIDE SEQUENCE [LARGE SCALE GENOMIC DNA]</scope>
    <source>
        <strain evidence="2 3">IBT 40285</strain>
    </source>
</reference>
<dbReference type="InterPro" id="IPR019236">
    <property type="entry name" value="APP1_cat"/>
</dbReference>